<protein>
    <submittedName>
        <fullName evidence="1">Uncharacterized protein</fullName>
    </submittedName>
</protein>
<evidence type="ECO:0000313" key="2">
    <source>
        <dbReference type="Proteomes" id="UP001294412"/>
    </source>
</evidence>
<dbReference type="RefSeq" id="WP_322186324.1">
    <property type="nucleotide sequence ID" value="NZ_JAXLPB010000002.1"/>
</dbReference>
<proteinExistence type="predicted"/>
<dbReference type="Proteomes" id="UP001294412">
    <property type="component" value="Unassembled WGS sequence"/>
</dbReference>
<name>A0ABU5I0E6_9HYPH</name>
<gene>
    <name evidence="1" type="ORF">U0C82_06815</name>
</gene>
<evidence type="ECO:0000313" key="1">
    <source>
        <dbReference type="EMBL" id="MDY8108855.1"/>
    </source>
</evidence>
<comment type="caution">
    <text evidence="1">The sequence shown here is derived from an EMBL/GenBank/DDBJ whole genome shotgun (WGS) entry which is preliminary data.</text>
</comment>
<reference evidence="1 2" key="1">
    <citation type="submission" date="2023-12" db="EMBL/GenBank/DDBJ databases">
        <title>Description of Novel Strain Fulvimarina sp. 2208YS6-2-32 isolated from Uroteuthis (Photololigo) edulis.</title>
        <authorList>
            <person name="Park J.-S."/>
        </authorList>
    </citation>
    <scope>NUCLEOTIDE SEQUENCE [LARGE SCALE GENOMIC DNA]</scope>
    <source>
        <strain evidence="1 2">2208YS6-2-32</strain>
    </source>
</reference>
<keyword evidence="2" id="KW-1185">Reference proteome</keyword>
<accession>A0ABU5I0E6</accession>
<organism evidence="1 2">
    <name type="scientific">Fulvimarina uroteuthidis</name>
    <dbReference type="NCBI Taxonomy" id="3098149"/>
    <lineage>
        <taxon>Bacteria</taxon>
        <taxon>Pseudomonadati</taxon>
        <taxon>Pseudomonadota</taxon>
        <taxon>Alphaproteobacteria</taxon>
        <taxon>Hyphomicrobiales</taxon>
        <taxon>Aurantimonadaceae</taxon>
        <taxon>Fulvimarina</taxon>
    </lineage>
</organism>
<sequence length="87" mass="9789">MIGNIRDHRTDLFVVDIDAVFEPTIHDNPNGYDAGPFRFDVVTQHPDYFHVADLCDTTVRDALLHAETTWPFPVTVYLYDAGIGPLG</sequence>
<dbReference type="EMBL" id="JAXLPB010000002">
    <property type="protein sequence ID" value="MDY8108855.1"/>
    <property type="molecule type" value="Genomic_DNA"/>
</dbReference>